<dbReference type="HOGENOM" id="CLU_2685379_0_0_0"/>
<evidence type="ECO:0000313" key="2">
    <source>
        <dbReference type="Proteomes" id="UP000001025"/>
    </source>
</evidence>
<sequence length="74" mass="8538">MRGPVSSLGQPQWMTLRFTLRVAGSRPFLHRAESMGDNHTPDSPQKSTTCQNRTWLVILWGSKIHFPDKPRRHV</sequence>
<dbReference type="KEGG" id="rba:RB8723"/>
<dbReference type="STRING" id="243090.RB8723"/>
<dbReference type="InParanoid" id="Q7UMN1"/>
<accession>Q7UMN1</accession>
<dbReference type="EnsemblBacteria" id="CAD75885">
    <property type="protein sequence ID" value="CAD75885"/>
    <property type="gene ID" value="RB8723"/>
</dbReference>
<reference evidence="1 2" key="1">
    <citation type="journal article" date="2003" name="Proc. Natl. Acad. Sci. U.S.A.">
        <title>Complete genome sequence of the marine planctomycete Pirellula sp. strain 1.</title>
        <authorList>
            <person name="Gloeckner F.O."/>
            <person name="Kube M."/>
            <person name="Bauer M."/>
            <person name="Teeling H."/>
            <person name="Lombardot T."/>
            <person name="Ludwig W."/>
            <person name="Gade D."/>
            <person name="Beck A."/>
            <person name="Borzym K."/>
            <person name="Heitmann K."/>
            <person name="Rabus R."/>
            <person name="Schlesner H."/>
            <person name="Amann R."/>
            <person name="Reinhardt R."/>
        </authorList>
    </citation>
    <scope>NUCLEOTIDE SEQUENCE [LARGE SCALE GENOMIC DNA]</scope>
    <source>
        <strain evidence="2">DSM 10527 / NCIMB 13988 / SH1</strain>
    </source>
</reference>
<keyword evidence="2" id="KW-1185">Reference proteome</keyword>
<dbReference type="AlphaFoldDB" id="Q7UMN1"/>
<protein>
    <submittedName>
        <fullName evidence="1">Uncharacterized protein</fullName>
    </submittedName>
</protein>
<name>Q7UMN1_RHOBA</name>
<organism evidence="1 2">
    <name type="scientific">Rhodopirellula baltica (strain DSM 10527 / NCIMB 13988 / SH1)</name>
    <dbReference type="NCBI Taxonomy" id="243090"/>
    <lineage>
        <taxon>Bacteria</taxon>
        <taxon>Pseudomonadati</taxon>
        <taxon>Planctomycetota</taxon>
        <taxon>Planctomycetia</taxon>
        <taxon>Pirellulales</taxon>
        <taxon>Pirellulaceae</taxon>
        <taxon>Rhodopirellula</taxon>
    </lineage>
</organism>
<dbReference type="EMBL" id="BX294148">
    <property type="protein sequence ID" value="CAD75885.1"/>
    <property type="molecule type" value="Genomic_DNA"/>
</dbReference>
<evidence type="ECO:0000313" key="1">
    <source>
        <dbReference type="EMBL" id="CAD75885.1"/>
    </source>
</evidence>
<gene>
    <name evidence="1" type="ordered locus">RB8723</name>
</gene>
<proteinExistence type="predicted"/>
<dbReference type="Proteomes" id="UP000001025">
    <property type="component" value="Chromosome"/>
</dbReference>